<reference evidence="1 2" key="1">
    <citation type="submission" date="2021-03" db="EMBL/GenBank/DDBJ databases">
        <authorList>
            <person name="King G.J."/>
            <person name="Bancroft I."/>
            <person name="Baten A."/>
            <person name="Bloomfield J."/>
            <person name="Borpatragohain P."/>
            <person name="He Z."/>
            <person name="Irish N."/>
            <person name="Irwin J."/>
            <person name="Liu K."/>
            <person name="Mauleon R.P."/>
            <person name="Moore J."/>
            <person name="Morris R."/>
            <person name="Ostergaard L."/>
            <person name="Wang B."/>
            <person name="Wells R."/>
        </authorList>
    </citation>
    <scope>NUCLEOTIDE SEQUENCE [LARGE SCALE GENOMIC DNA]</scope>
    <source>
        <strain evidence="1">R-o-18</strain>
        <tissue evidence="1">Leaf</tissue>
    </source>
</reference>
<comment type="caution">
    <text evidence="1">The sequence shown here is derived from an EMBL/GenBank/DDBJ whole genome shotgun (WGS) entry which is preliminary data.</text>
</comment>
<sequence>MAKEWFCGRCQISFPRICSSKRNRDQSCAAKVIAIVSWARISLSCCAAETVPTSLSVKKRIVIPSYILSVLLVFARRSAAVFVYDQPVAEAIFAHQMTSDQSKLCGYGLVLELLYFRAVKRLAFDAALEGGGIETDCTSDAAYVYIRMRRCGASYLFILELNFHSGSSITQVRLTSMSDCCQTGALGVLFLTFHGMCGVLGKYPETMEV</sequence>
<evidence type="ECO:0000313" key="2">
    <source>
        <dbReference type="Proteomes" id="UP000823674"/>
    </source>
</evidence>
<dbReference type="Proteomes" id="UP000823674">
    <property type="component" value="Chromosome A04"/>
</dbReference>
<evidence type="ECO:0000313" key="1">
    <source>
        <dbReference type="EMBL" id="KAG5400204.1"/>
    </source>
</evidence>
<dbReference type="EMBL" id="JADBGQ010000004">
    <property type="protein sequence ID" value="KAG5400204.1"/>
    <property type="molecule type" value="Genomic_DNA"/>
</dbReference>
<proteinExistence type="predicted"/>
<accession>A0ABQ7MN93</accession>
<gene>
    <name evidence="1" type="primary">A04g502250.1_BraROA</name>
    <name evidence="1" type="ORF">IGI04_014811</name>
</gene>
<name>A0ABQ7MN93_BRACM</name>
<keyword evidence="2" id="KW-1185">Reference proteome</keyword>
<protein>
    <submittedName>
        <fullName evidence="1">Uncharacterized protein</fullName>
    </submittedName>
</protein>
<organism evidence="1 2">
    <name type="scientific">Brassica rapa subsp. trilocularis</name>
    <dbReference type="NCBI Taxonomy" id="1813537"/>
    <lineage>
        <taxon>Eukaryota</taxon>
        <taxon>Viridiplantae</taxon>
        <taxon>Streptophyta</taxon>
        <taxon>Embryophyta</taxon>
        <taxon>Tracheophyta</taxon>
        <taxon>Spermatophyta</taxon>
        <taxon>Magnoliopsida</taxon>
        <taxon>eudicotyledons</taxon>
        <taxon>Gunneridae</taxon>
        <taxon>Pentapetalae</taxon>
        <taxon>rosids</taxon>
        <taxon>malvids</taxon>
        <taxon>Brassicales</taxon>
        <taxon>Brassicaceae</taxon>
        <taxon>Brassiceae</taxon>
        <taxon>Brassica</taxon>
    </lineage>
</organism>